<organism evidence="2">
    <name type="scientific">Triticum aestivum</name>
    <name type="common">Wheat</name>
    <dbReference type="NCBI Taxonomy" id="4565"/>
    <lineage>
        <taxon>Eukaryota</taxon>
        <taxon>Viridiplantae</taxon>
        <taxon>Streptophyta</taxon>
        <taxon>Embryophyta</taxon>
        <taxon>Tracheophyta</taxon>
        <taxon>Spermatophyta</taxon>
        <taxon>Magnoliopsida</taxon>
        <taxon>Liliopsida</taxon>
        <taxon>Poales</taxon>
        <taxon>Poaceae</taxon>
        <taxon>BOP clade</taxon>
        <taxon>Pooideae</taxon>
        <taxon>Triticodae</taxon>
        <taxon>Triticeae</taxon>
        <taxon>Triticinae</taxon>
        <taxon>Triticum</taxon>
    </lineage>
</organism>
<dbReference type="Proteomes" id="UP000019116">
    <property type="component" value="Chromosome 5A"/>
</dbReference>
<dbReference type="STRING" id="4565.A0A3B6KFN0"/>
<feature type="compositionally biased region" description="Pro residues" evidence="1">
    <location>
        <begin position="1"/>
        <end position="11"/>
    </location>
</feature>
<feature type="compositionally biased region" description="Basic residues" evidence="1">
    <location>
        <begin position="47"/>
        <end position="59"/>
    </location>
</feature>
<name>A0A3B6KFN0_WHEAT</name>
<dbReference type="Gramene" id="TraesCS5A03G0466200.1">
    <property type="protein sequence ID" value="TraesCS5A03G0466200.1.CDS1"/>
    <property type="gene ID" value="TraesCS5A03G0466200"/>
</dbReference>
<evidence type="ECO:0000256" key="1">
    <source>
        <dbReference type="SAM" id="MobiDB-lite"/>
    </source>
</evidence>
<feature type="region of interest" description="Disordered" evidence="1">
    <location>
        <begin position="1"/>
        <end position="79"/>
    </location>
</feature>
<dbReference type="EnsemblPlants" id="TraesCS5A02G174600.1">
    <property type="protein sequence ID" value="TraesCS5A02G174600.1.cds1"/>
    <property type="gene ID" value="TraesCS5A02G174600"/>
</dbReference>
<proteinExistence type="predicted"/>
<dbReference type="Gramene" id="TraesROB_scaffold_001656_01G000100.1">
    <property type="protein sequence ID" value="TraesROB_scaffold_001656_01G000100.1"/>
    <property type="gene ID" value="TraesROB_scaffold_001656_01G000100"/>
</dbReference>
<reference evidence="2" key="1">
    <citation type="submission" date="2018-08" db="EMBL/GenBank/DDBJ databases">
        <authorList>
            <person name="Rossello M."/>
        </authorList>
    </citation>
    <scope>NUCLEOTIDE SEQUENCE [LARGE SCALE GENOMIC DNA]</scope>
    <source>
        <strain evidence="2">cv. Chinese Spring</strain>
    </source>
</reference>
<dbReference type="Gramene" id="TraesWEE_scaffold_056218_01G000100.1">
    <property type="protein sequence ID" value="TraesWEE_scaffold_056218_01G000100.1"/>
    <property type="gene ID" value="TraesWEE_scaffold_056218_01G000100"/>
</dbReference>
<dbReference type="Gramene" id="TraesCAD_scaffold_020072_01G000300.1">
    <property type="protein sequence ID" value="TraesCAD_scaffold_020072_01G000300.1"/>
    <property type="gene ID" value="TraesCAD_scaffold_020072_01G000300"/>
</dbReference>
<feature type="compositionally biased region" description="Polar residues" evidence="1">
    <location>
        <begin position="31"/>
        <end position="40"/>
    </location>
</feature>
<sequence>MPGPASTPRPLPATSRSGSGRWPARPLPPRSSCSTLPTGSSYGGHAVHPRRDPHHRTDRRRASAVPAHAQGGAPRVQRAAEHAFTKCLSDLVSMVMQEVHLELTFSMGEIMTVYSCGPGQQAVALVGGVGGNDGSS</sequence>
<protein>
    <submittedName>
        <fullName evidence="2">Uncharacterized protein</fullName>
    </submittedName>
</protein>
<reference evidence="2" key="2">
    <citation type="submission" date="2018-10" db="UniProtKB">
        <authorList>
            <consortium name="EnsemblPlants"/>
        </authorList>
    </citation>
    <scope>IDENTIFICATION</scope>
</reference>
<evidence type="ECO:0000313" key="2">
    <source>
        <dbReference type="EnsemblPlants" id="TraesCS5A02G174600.1.cds1"/>
    </source>
</evidence>
<dbReference type="Gramene" id="TraesRN5A0100479000.1">
    <property type="protein sequence ID" value="TraesRN5A0100479000.1"/>
    <property type="gene ID" value="TraesRN5A0100479000"/>
</dbReference>
<dbReference type="AlphaFoldDB" id="A0A3B6KFN0"/>
<dbReference type="Gramene" id="TraesCLE_scaffold_000786_01G000400.1">
    <property type="protein sequence ID" value="TraesCLE_scaffold_000786_01G000400.1"/>
    <property type="gene ID" value="TraesCLE_scaffold_000786_01G000400"/>
</dbReference>
<accession>A0A3B6KFN0</accession>
<evidence type="ECO:0000313" key="3">
    <source>
        <dbReference type="Proteomes" id="UP000019116"/>
    </source>
</evidence>
<keyword evidence="3" id="KW-1185">Reference proteome</keyword>
<dbReference type="Gramene" id="TraesPARA_EIv1.0_1582860.1">
    <property type="protein sequence ID" value="TraesPARA_EIv1.0_1582860.1.CDS1"/>
    <property type="gene ID" value="TraesPARA_EIv1.0_1582860"/>
</dbReference>
<dbReference type="Gramene" id="TraesCS5A02G174600.1">
    <property type="protein sequence ID" value="TraesCS5A02G174600.1.cds1"/>
    <property type="gene ID" value="TraesCS5A02G174600"/>
</dbReference>